<dbReference type="GO" id="GO:0005096">
    <property type="term" value="F:GTPase activator activity"/>
    <property type="evidence" value="ECO:0007669"/>
    <property type="project" value="TreeGrafter"/>
</dbReference>
<dbReference type="EMBL" id="ADBV01013332">
    <property type="protein sequence ID" value="EJW73827.1"/>
    <property type="molecule type" value="Genomic_DNA"/>
</dbReference>
<dbReference type="PROSITE" id="PS50238">
    <property type="entry name" value="RHOGAP"/>
    <property type="match status" value="1"/>
</dbReference>
<comment type="caution">
    <text evidence="2">The sequence shown here is derived from an EMBL/GenBank/DDBJ whole genome shotgun (WGS) entry which is preliminary data.</text>
</comment>
<dbReference type="InterPro" id="IPR000198">
    <property type="entry name" value="RhoGAP_dom"/>
</dbReference>
<protein>
    <recommendedName>
        <fullName evidence="1">Rho-GAP domain-containing protein</fullName>
    </recommendedName>
</protein>
<evidence type="ECO:0000259" key="1">
    <source>
        <dbReference type="PROSITE" id="PS50238"/>
    </source>
</evidence>
<dbReference type="PANTHER" id="PTHR23179:SF3">
    <property type="entry name" value="RHO GTPASE-ACTIVATING PROTEIN 20"/>
    <property type="match status" value="1"/>
</dbReference>
<dbReference type="SUPFAM" id="SSF48350">
    <property type="entry name" value="GTPase activation domain, GAP"/>
    <property type="match status" value="1"/>
</dbReference>
<accession>J9EA11</accession>
<reference evidence="3" key="1">
    <citation type="submission" date="2012-08" db="EMBL/GenBank/DDBJ databases">
        <title>The Genome Sequence of Wuchereria bancrofti.</title>
        <authorList>
            <person name="Nutman T.B."/>
            <person name="Fink D.L."/>
            <person name="Russ C."/>
            <person name="Young S."/>
            <person name="Zeng Q."/>
            <person name="Koehrsen M."/>
            <person name="Alvarado L."/>
            <person name="Berlin A."/>
            <person name="Chapman S.B."/>
            <person name="Chen Z."/>
            <person name="Freedman E."/>
            <person name="Gellesch M."/>
            <person name="Goldberg J."/>
            <person name="Griggs A."/>
            <person name="Gujja S."/>
            <person name="Heilman E.R."/>
            <person name="Heiman D."/>
            <person name="Hepburn T."/>
            <person name="Howarth C."/>
            <person name="Jen D."/>
            <person name="Larson L."/>
            <person name="Lewis B."/>
            <person name="Mehta T."/>
            <person name="Park D."/>
            <person name="Pearson M."/>
            <person name="Roberts A."/>
            <person name="Saif S."/>
            <person name="Shea T."/>
            <person name="Shenoy N."/>
            <person name="Sisk P."/>
            <person name="Stolte C."/>
            <person name="Sykes S."/>
            <person name="Walk T."/>
            <person name="White J."/>
            <person name="Yandava C."/>
            <person name="Haas B."/>
            <person name="Henn M.R."/>
            <person name="Nusbaum C."/>
            <person name="Birren B."/>
        </authorList>
    </citation>
    <scope>NUCLEOTIDE SEQUENCE [LARGE SCALE GENOMIC DNA]</scope>
    <source>
        <strain evidence="3">NA</strain>
    </source>
</reference>
<dbReference type="GO" id="GO:0007165">
    <property type="term" value="P:signal transduction"/>
    <property type="evidence" value="ECO:0007669"/>
    <property type="project" value="InterPro"/>
</dbReference>
<feature type="non-terminal residue" evidence="2">
    <location>
        <position position="62"/>
    </location>
</feature>
<name>J9EA11_WUCBA</name>
<organism evidence="2 3">
    <name type="scientific">Wuchereria bancrofti</name>
    <dbReference type="NCBI Taxonomy" id="6293"/>
    <lineage>
        <taxon>Eukaryota</taxon>
        <taxon>Metazoa</taxon>
        <taxon>Ecdysozoa</taxon>
        <taxon>Nematoda</taxon>
        <taxon>Chromadorea</taxon>
        <taxon>Rhabditida</taxon>
        <taxon>Spirurina</taxon>
        <taxon>Spiruromorpha</taxon>
        <taxon>Filarioidea</taxon>
        <taxon>Onchocercidae</taxon>
        <taxon>Wuchereria</taxon>
    </lineage>
</organism>
<feature type="domain" description="Rho-GAP" evidence="1">
    <location>
        <begin position="1"/>
        <end position="62"/>
    </location>
</feature>
<gene>
    <name evidence="2" type="ORF">WUBG_15266</name>
</gene>
<proteinExistence type="predicted"/>
<dbReference type="AlphaFoldDB" id="J9EA11"/>
<dbReference type="Pfam" id="PF00620">
    <property type="entry name" value="RhoGAP"/>
    <property type="match status" value="1"/>
</dbReference>
<sequence>MRCKSKLSKFVKIFERANSDNEVDLSSYHPMNIASVIKLFLRKLPEPLLTHELYDEWIAFAE</sequence>
<dbReference type="Proteomes" id="UP000004810">
    <property type="component" value="Unassembled WGS sequence"/>
</dbReference>
<evidence type="ECO:0000313" key="3">
    <source>
        <dbReference type="Proteomes" id="UP000004810"/>
    </source>
</evidence>
<dbReference type="Gene3D" id="1.10.555.10">
    <property type="entry name" value="Rho GTPase activation protein"/>
    <property type="match status" value="1"/>
</dbReference>
<dbReference type="InterPro" id="IPR008936">
    <property type="entry name" value="Rho_GTPase_activation_prot"/>
</dbReference>
<evidence type="ECO:0000313" key="2">
    <source>
        <dbReference type="EMBL" id="EJW73827.1"/>
    </source>
</evidence>
<dbReference type="PANTHER" id="PTHR23179">
    <property type="entry name" value="T-CELL ACTIVATION RHO GTPASE ACTIVATING PROTEIN-RELATED"/>
    <property type="match status" value="1"/>
</dbReference>